<reference evidence="1 2" key="1">
    <citation type="submission" date="2020-08" db="EMBL/GenBank/DDBJ databases">
        <authorList>
            <person name="Koutsovoulos G."/>
            <person name="Danchin GJ E."/>
        </authorList>
    </citation>
    <scope>NUCLEOTIDE SEQUENCE [LARGE SCALE GENOMIC DNA]</scope>
</reference>
<accession>A0A6V7UWP0</accession>
<comment type="caution">
    <text evidence="1">The sequence shown here is derived from an EMBL/GenBank/DDBJ whole genome shotgun (WGS) entry which is preliminary data.</text>
</comment>
<evidence type="ECO:0000313" key="2">
    <source>
        <dbReference type="Proteomes" id="UP000580250"/>
    </source>
</evidence>
<dbReference type="EMBL" id="CAJEWN010000123">
    <property type="protein sequence ID" value="CAD2167022.1"/>
    <property type="molecule type" value="Genomic_DNA"/>
</dbReference>
<organism evidence="1 2">
    <name type="scientific">Meloidogyne enterolobii</name>
    <name type="common">Root-knot nematode worm</name>
    <name type="synonym">Meloidogyne mayaguensis</name>
    <dbReference type="NCBI Taxonomy" id="390850"/>
    <lineage>
        <taxon>Eukaryota</taxon>
        <taxon>Metazoa</taxon>
        <taxon>Ecdysozoa</taxon>
        <taxon>Nematoda</taxon>
        <taxon>Chromadorea</taxon>
        <taxon>Rhabditida</taxon>
        <taxon>Tylenchina</taxon>
        <taxon>Tylenchomorpha</taxon>
        <taxon>Tylenchoidea</taxon>
        <taxon>Meloidogynidae</taxon>
        <taxon>Meloidogyninae</taxon>
        <taxon>Meloidogyne</taxon>
    </lineage>
</organism>
<evidence type="ECO:0000313" key="1">
    <source>
        <dbReference type="EMBL" id="CAD2167022.1"/>
    </source>
</evidence>
<sequence>MGMHYPPARMQAGGSQGHANLTTFSLTELSLLMKILDEIHLPEIYFSSESSFENVFRQKGGQVIARIGLAVDDRMVIDFRLKIRAVMNYFTQILENYERELIRNYQQTVDRGTKLRFINKRIDNYREIFSPEVYDPLIASLDIEELDAQENFDNIPNTLLNIG</sequence>
<protein>
    <submittedName>
        <fullName evidence="1">Uncharacterized protein</fullName>
    </submittedName>
</protein>
<proteinExistence type="predicted"/>
<gene>
    <name evidence="1" type="ORF">MENT_LOCUS18302</name>
</gene>
<name>A0A6V7UWP0_MELEN</name>
<dbReference type="Proteomes" id="UP000580250">
    <property type="component" value="Unassembled WGS sequence"/>
</dbReference>
<dbReference type="AlphaFoldDB" id="A0A6V7UWP0"/>